<dbReference type="InterPro" id="IPR001295">
    <property type="entry name" value="Dihydroorotate_DH_CS"/>
</dbReference>
<dbReference type="EC" id="1.3.-.-" evidence="9"/>
<dbReference type="Gene3D" id="3.20.20.70">
    <property type="entry name" value="Aldolase class I"/>
    <property type="match status" value="1"/>
</dbReference>
<dbReference type="PIRSF" id="PIRSF000164">
    <property type="entry name" value="DHO_oxidase"/>
    <property type="match status" value="1"/>
</dbReference>
<evidence type="ECO:0000313" key="11">
    <source>
        <dbReference type="EMBL" id="QOY91590.1"/>
    </source>
</evidence>
<comment type="similarity">
    <text evidence="3 9">Belongs to the dihydroorotate dehydrogenase family. Type 1 subfamily.</text>
</comment>
<dbReference type="InterPro" id="IPR049622">
    <property type="entry name" value="Dihydroorotate_DH_I"/>
</dbReference>
<evidence type="ECO:0000313" key="12">
    <source>
        <dbReference type="Proteomes" id="UP000593892"/>
    </source>
</evidence>
<dbReference type="GO" id="GO:0005737">
    <property type="term" value="C:cytoplasm"/>
    <property type="evidence" value="ECO:0007669"/>
    <property type="project" value="UniProtKB-SubCell"/>
</dbReference>
<dbReference type="Proteomes" id="UP000593892">
    <property type="component" value="Chromosome"/>
</dbReference>
<dbReference type="InterPro" id="IPR005720">
    <property type="entry name" value="Dihydroorotate_DH_cat"/>
</dbReference>
<dbReference type="NCBIfam" id="TIGR01037">
    <property type="entry name" value="pyrD_sub1_fam"/>
    <property type="match status" value="1"/>
</dbReference>
<dbReference type="InterPro" id="IPR050074">
    <property type="entry name" value="DHO_dehydrogenase"/>
</dbReference>
<dbReference type="KEGG" id="pfer:IRI77_17075"/>
<evidence type="ECO:0000256" key="3">
    <source>
        <dbReference type="ARBA" id="ARBA00008008"/>
    </source>
</evidence>
<feature type="domain" description="Dihydroorotate dehydrogenase catalytic" evidence="10">
    <location>
        <begin position="10"/>
        <end position="292"/>
    </location>
</feature>
<comment type="subcellular location">
    <subcellularLocation>
        <location evidence="1 9">Cytoplasm</location>
    </subcellularLocation>
</comment>
<evidence type="ECO:0000259" key="10">
    <source>
        <dbReference type="Pfam" id="PF01180"/>
    </source>
</evidence>
<dbReference type="PROSITE" id="PS00912">
    <property type="entry name" value="DHODEHASE_2"/>
    <property type="match status" value="1"/>
</dbReference>
<dbReference type="InterPro" id="IPR013785">
    <property type="entry name" value="Aldolase_TIM"/>
</dbReference>
<comment type="function">
    <text evidence="9">Catalyzes the conversion of dihydroorotate to orotate.</text>
</comment>
<accession>A0A7S7NXH8</accession>
<dbReference type="EMBL" id="CP063849">
    <property type="protein sequence ID" value="QOY91590.1"/>
    <property type="molecule type" value="Genomic_DNA"/>
</dbReference>
<dbReference type="HAMAP" id="MF_00224">
    <property type="entry name" value="DHO_dh_type1"/>
    <property type="match status" value="1"/>
</dbReference>
<dbReference type="NCBIfam" id="NF005574">
    <property type="entry name" value="PRK07259.1"/>
    <property type="match status" value="1"/>
</dbReference>
<protein>
    <recommendedName>
        <fullName evidence="9">Dihydroorotate dehydrogenase</fullName>
        <shortName evidence="9">DHOD</shortName>
        <shortName evidence="9">DHODase</shortName>
        <shortName evidence="9">DHOdehase</shortName>
        <ecNumber evidence="9">1.3.-.-</ecNumber>
    </recommendedName>
</protein>
<comment type="pathway">
    <text evidence="2 9">Pyrimidine metabolism; UMP biosynthesis via de novo pathway.</text>
</comment>
<gene>
    <name evidence="9" type="primary">pyrD</name>
    <name evidence="11" type="ORF">IRI77_17075</name>
</gene>
<keyword evidence="12" id="KW-1185">Reference proteome</keyword>
<comment type="catalytic activity">
    <reaction evidence="9">
        <text>(S)-dihydroorotate + A = orotate + AH2</text>
        <dbReference type="Rhea" id="RHEA:18073"/>
        <dbReference type="ChEBI" id="CHEBI:13193"/>
        <dbReference type="ChEBI" id="CHEBI:17499"/>
        <dbReference type="ChEBI" id="CHEBI:30839"/>
        <dbReference type="ChEBI" id="CHEBI:30864"/>
    </reaction>
</comment>
<dbReference type="Pfam" id="PF01180">
    <property type="entry name" value="DHO_dh"/>
    <property type="match status" value="1"/>
</dbReference>
<dbReference type="RefSeq" id="WP_194453244.1">
    <property type="nucleotide sequence ID" value="NZ_CP063849.1"/>
</dbReference>
<proteinExistence type="inferred from homology"/>
<feature type="binding site" evidence="9">
    <location>
        <position position="27"/>
    </location>
    <ligand>
        <name>FMN</name>
        <dbReference type="ChEBI" id="CHEBI:58210"/>
    </ligand>
</feature>
<sequence length="312" mass="32975">MAGDPASSRLAVSLCGIPLKNPVLAASGTFAYGVEFESILDLDQMGGFVVKGLSREPMDGNKPPRVWEAEGGMMNSIGLQNIGVRAFVAEKLPALRKHSTPVFANVFGYAIEDYCEVVRVLEDHQGVAAYELNVSCPNTKHGGIFFSSDPELLGQLVSEVRRIARRPLIVKLSPNVTSIEPLAQAAEAAGADALSLTNTFVSLAIDVRTRKPRLGAGFGGLSGPAIKPIALRMVFQAARAVKIPVVGLGGIATGEDAAEFMLAGATAVQVGTATFWDPRAPIRIARELDHFLKQENIASAASLTGALEWGKP</sequence>
<keyword evidence="5 9" id="KW-0285">Flavoprotein</keyword>
<evidence type="ECO:0000256" key="2">
    <source>
        <dbReference type="ARBA" id="ARBA00004725"/>
    </source>
</evidence>
<feature type="binding site" evidence="9">
    <location>
        <position position="105"/>
    </location>
    <ligand>
        <name>FMN</name>
        <dbReference type="ChEBI" id="CHEBI:58210"/>
    </ligand>
</feature>
<evidence type="ECO:0000256" key="1">
    <source>
        <dbReference type="ARBA" id="ARBA00004496"/>
    </source>
</evidence>
<dbReference type="UniPathway" id="UPA00070"/>
<dbReference type="SUPFAM" id="SSF51395">
    <property type="entry name" value="FMN-linked oxidoreductases"/>
    <property type="match status" value="1"/>
</dbReference>
<name>A0A7S7NXH8_PALFE</name>
<keyword evidence="7 9" id="KW-0665">Pyrimidine biosynthesis</keyword>
<keyword evidence="6 9" id="KW-0288">FMN</keyword>
<dbReference type="FunFam" id="3.20.20.70:FF:000027">
    <property type="entry name" value="Dihydropyrimidine dehydrogenase [NADP(+)]"/>
    <property type="match status" value="1"/>
</dbReference>
<keyword evidence="8 9" id="KW-0560">Oxidoreductase</keyword>
<evidence type="ECO:0000256" key="4">
    <source>
        <dbReference type="ARBA" id="ARBA00022490"/>
    </source>
</evidence>
<evidence type="ECO:0000256" key="7">
    <source>
        <dbReference type="ARBA" id="ARBA00022975"/>
    </source>
</evidence>
<dbReference type="PANTHER" id="PTHR48109">
    <property type="entry name" value="DIHYDROOROTATE DEHYDROGENASE (QUINONE), MITOCHONDRIAL-RELATED"/>
    <property type="match status" value="1"/>
</dbReference>
<feature type="binding site" evidence="9">
    <location>
        <position position="51"/>
    </location>
    <ligand>
        <name>substrate</name>
    </ligand>
</feature>
<dbReference type="GO" id="GO:0006207">
    <property type="term" value="P:'de novo' pyrimidine nucleobase biosynthetic process"/>
    <property type="evidence" value="ECO:0007669"/>
    <property type="project" value="InterPro"/>
</dbReference>
<dbReference type="AlphaFoldDB" id="A0A7S7NXH8"/>
<feature type="active site" description="Nucleophile" evidence="9">
    <location>
        <position position="136"/>
    </location>
</feature>
<dbReference type="InterPro" id="IPR024920">
    <property type="entry name" value="Dihydroorotate_DH_1"/>
</dbReference>
<feature type="binding site" evidence="9">
    <location>
        <begin position="249"/>
        <end position="250"/>
    </location>
    <ligand>
        <name>FMN</name>
        <dbReference type="ChEBI" id="CHEBI:58210"/>
    </ligand>
</feature>
<dbReference type="InterPro" id="IPR033888">
    <property type="entry name" value="DHOD_1B"/>
</dbReference>
<dbReference type="CDD" id="cd04740">
    <property type="entry name" value="DHOD_1B_like"/>
    <property type="match status" value="1"/>
</dbReference>
<feature type="binding site" evidence="9">
    <location>
        <position position="171"/>
    </location>
    <ligand>
        <name>FMN</name>
        <dbReference type="ChEBI" id="CHEBI:58210"/>
    </ligand>
</feature>
<evidence type="ECO:0000256" key="6">
    <source>
        <dbReference type="ARBA" id="ARBA00022643"/>
    </source>
</evidence>
<feature type="binding site" evidence="9">
    <location>
        <begin position="271"/>
        <end position="272"/>
    </location>
    <ligand>
        <name>FMN</name>
        <dbReference type="ChEBI" id="CHEBI:58210"/>
    </ligand>
</feature>
<dbReference type="GO" id="GO:0044205">
    <property type="term" value="P:'de novo' UMP biosynthetic process"/>
    <property type="evidence" value="ECO:0007669"/>
    <property type="project" value="UniProtKB-UniRule"/>
</dbReference>
<comment type="cofactor">
    <cofactor evidence="9">
        <name>FMN</name>
        <dbReference type="ChEBI" id="CHEBI:58210"/>
    </cofactor>
    <text evidence="9">Binds 1 FMN per subunit.</text>
</comment>
<organism evidence="11 12">
    <name type="scientific">Paludibaculum fermentans</name>
    <dbReference type="NCBI Taxonomy" id="1473598"/>
    <lineage>
        <taxon>Bacteria</taxon>
        <taxon>Pseudomonadati</taxon>
        <taxon>Acidobacteriota</taxon>
        <taxon>Terriglobia</taxon>
        <taxon>Bryobacterales</taxon>
        <taxon>Bryobacteraceae</taxon>
        <taxon>Paludibaculum</taxon>
    </lineage>
</organism>
<keyword evidence="4 9" id="KW-0963">Cytoplasm</keyword>
<evidence type="ECO:0000256" key="8">
    <source>
        <dbReference type="ARBA" id="ARBA00023002"/>
    </source>
</evidence>
<evidence type="ECO:0000256" key="5">
    <source>
        <dbReference type="ARBA" id="ARBA00022630"/>
    </source>
</evidence>
<dbReference type="GO" id="GO:0004152">
    <property type="term" value="F:dihydroorotate dehydrogenase activity"/>
    <property type="evidence" value="ECO:0007669"/>
    <property type="project" value="UniProtKB-UniRule"/>
</dbReference>
<reference evidence="11 12" key="1">
    <citation type="submission" date="2020-10" db="EMBL/GenBank/DDBJ databases">
        <title>Complete genome sequence of Paludibaculum fermentans P105T, a facultatively anaerobic acidobacterium capable of dissimilatory Fe(III) reduction.</title>
        <authorList>
            <person name="Dedysh S.N."/>
            <person name="Beletsky A.V."/>
            <person name="Kulichevskaya I.S."/>
            <person name="Mardanov A.V."/>
            <person name="Ravin N.V."/>
        </authorList>
    </citation>
    <scope>NUCLEOTIDE SEQUENCE [LARGE SCALE GENOMIC DNA]</scope>
    <source>
        <strain evidence="11 12">P105</strain>
    </source>
</reference>
<evidence type="ECO:0000256" key="9">
    <source>
        <dbReference type="HAMAP-Rule" id="MF_00224"/>
    </source>
</evidence>
<feature type="binding site" evidence="9">
    <location>
        <position position="133"/>
    </location>
    <ligand>
        <name>substrate</name>
    </ligand>
</feature>
<feature type="binding site" evidence="9">
    <location>
        <position position="223"/>
    </location>
    <ligand>
        <name>FMN</name>
        <dbReference type="ChEBI" id="CHEBI:58210"/>
    </ligand>
</feature>
<comment type="caution">
    <text evidence="9">Lacks conserved residue(s) required for the propagation of feature annotation.</text>
</comment>
<dbReference type="InterPro" id="IPR012135">
    <property type="entry name" value="Dihydroorotate_DH_1_2"/>
</dbReference>
<feature type="binding site" evidence="9">
    <location>
        <position position="133"/>
    </location>
    <ligand>
        <name>FMN</name>
        <dbReference type="ChEBI" id="CHEBI:58210"/>
    </ligand>
</feature>
<feature type="binding site" evidence="9">
    <location>
        <begin position="51"/>
        <end position="52"/>
    </location>
    <ligand>
        <name>FMN</name>
        <dbReference type="ChEBI" id="CHEBI:58210"/>
    </ligand>
</feature>
<dbReference type="PANTHER" id="PTHR48109:SF1">
    <property type="entry name" value="DIHYDROOROTATE DEHYDROGENASE (FUMARATE)"/>
    <property type="match status" value="1"/>
</dbReference>
<feature type="binding site" evidence="9">
    <location>
        <begin position="75"/>
        <end position="79"/>
    </location>
    <ligand>
        <name>substrate</name>
    </ligand>
</feature>
<feature type="binding site" evidence="9">
    <location>
        <begin position="198"/>
        <end position="199"/>
    </location>
    <ligand>
        <name>substrate</name>
    </ligand>
</feature>